<evidence type="ECO:0000313" key="1">
    <source>
        <dbReference type="EMBL" id="CAK9080168.1"/>
    </source>
</evidence>
<comment type="caution">
    <text evidence="1">The sequence shown here is derived from an EMBL/GenBank/DDBJ whole genome shotgun (WGS) entry which is preliminary data.</text>
</comment>
<name>A0ABP0PXR7_9DINO</name>
<dbReference type="Proteomes" id="UP001642484">
    <property type="component" value="Unassembled WGS sequence"/>
</dbReference>
<organism evidence="1 2">
    <name type="scientific">Durusdinium trenchii</name>
    <dbReference type="NCBI Taxonomy" id="1381693"/>
    <lineage>
        <taxon>Eukaryota</taxon>
        <taxon>Sar</taxon>
        <taxon>Alveolata</taxon>
        <taxon>Dinophyceae</taxon>
        <taxon>Suessiales</taxon>
        <taxon>Symbiodiniaceae</taxon>
        <taxon>Durusdinium</taxon>
    </lineage>
</organism>
<reference evidence="1 2" key="1">
    <citation type="submission" date="2024-02" db="EMBL/GenBank/DDBJ databases">
        <authorList>
            <person name="Chen Y."/>
            <person name="Shah S."/>
            <person name="Dougan E. K."/>
            <person name="Thang M."/>
            <person name="Chan C."/>
        </authorList>
    </citation>
    <scope>NUCLEOTIDE SEQUENCE [LARGE SCALE GENOMIC DNA]</scope>
</reference>
<sequence>MRGVKSEGYAVAYEFPWFPFLHNLRYAEEAKKAVAAAILQALPEGGFRGQATIWWPELQQSGPYELFHERLPHPDFPASAAPVPFLPPERFFCTTGRLGNKDFCRWANSCDLRRPFVEKFAGAEEAVEQFRGELMDVLSPICMMTVKDWEEVPIPTDVSRTRRCTRAARDFLTEAGLRHGVVVEEEKFQRLIQQLSAGGGARSSPIVLRHPLAPQELRWHLGEEALSAARLVTFASWLRGDSPLAFRLRGLAGSVRSTDRGEHLLGVEPIDLQWHAPGEVFLDRLSRVISSVETRASQPLGRALERGLLEGDLPPNKKQQLGHKCFVAFLRGRHEQALGVSTLSPAAAPDTSRRYGRARTSAKLAASTRNDVVVNMDLVKRLQQGLLSVERYEEVLKTQFGLWGQRGDRAGATRAAMGSGASMQKAGCRSPSKQGHEIFQKCDESHELDLSTSTMLPAAAPRVTHGVREQRAALPGGGRGVNFSCGLRSSSRCHVLLKGSFSILGSYYCVFHVPSFQNGWSGWFPPMQVDCGSETTVLPSRCWQDQPRNLELMG</sequence>
<evidence type="ECO:0000313" key="2">
    <source>
        <dbReference type="Proteomes" id="UP001642484"/>
    </source>
</evidence>
<proteinExistence type="predicted"/>
<keyword evidence="2" id="KW-1185">Reference proteome</keyword>
<protein>
    <submittedName>
        <fullName evidence="1">Uncharacterized protein</fullName>
    </submittedName>
</protein>
<gene>
    <name evidence="1" type="ORF">CCMP2556_LOCUS39388</name>
</gene>
<accession>A0ABP0PXR7</accession>
<dbReference type="EMBL" id="CAXAMN010023707">
    <property type="protein sequence ID" value="CAK9080168.1"/>
    <property type="molecule type" value="Genomic_DNA"/>
</dbReference>